<evidence type="ECO:0000313" key="2">
    <source>
        <dbReference type="EMBL" id="MCC2198670.1"/>
    </source>
</evidence>
<dbReference type="PANTHER" id="PTHR42842:SF3">
    <property type="entry name" value="FAD_NAD(P)-BINDING OXIDOREDUCTASE FAMILY PROTEIN"/>
    <property type="match status" value="1"/>
</dbReference>
<gene>
    <name evidence="2" type="ORF">LKD23_02670</name>
</gene>
<dbReference type="InterPro" id="IPR028348">
    <property type="entry name" value="FAD-binding_protein"/>
</dbReference>
<dbReference type="Pfam" id="PF21688">
    <property type="entry name" value="FAD-depend_C"/>
    <property type="match status" value="1"/>
</dbReference>
<comment type="caution">
    <text evidence="2">The sequence shown here is derived from an EMBL/GenBank/DDBJ whole genome shotgun (WGS) entry which is preliminary data.</text>
</comment>
<evidence type="ECO:0000259" key="1">
    <source>
        <dbReference type="Pfam" id="PF21688"/>
    </source>
</evidence>
<reference evidence="2" key="1">
    <citation type="submission" date="2021-10" db="EMBL/GenBank/DDBJ databases">
        <title>Anaerobic single-cell dispensing facilitates the cultivation of human gut bacteria.</title>
        <authorList>
            <person name="Afrizal A."/>
        </authorList>
    </citation>
    <scope>NUCLEOTIDE SEQUENCE</scope>
    <source>
        <strain evidence="2">CLA-AA-H233</strain>
    </source>
</reference>
<dbReference type="Proteomes" id="UP001430637">
    <property type="component" value="Unassembled WGS sequence"/>
</dbReference>
<name>A0ABS8F613_9FIRM</name>
<proteinExistence type="predicted"/>
<sequence>MILIRDIRLPLSAGEQQAYEKALHLARIPRSRVSHLGIAKLSVDARHGQPKLVYTVAASLKEEGEEPAYAGASPSVTVRGRTDFSVENGTQPLAHRPVVCGLGPAGLFAALLLARQGYRPIVLERGPALEERVKAVEHFSATGELDENANIQFGEGGAGTFSDGKLTTRIGDELCGFVTEVFLEHGAPKEIAWQQKPHVGTDLLRGVITSIRREIEALGGEVHFNTALTGFERRDGRLVGIRTTGGAFPCEALVFAVGHSARDTFGMLMDSGLVLECKPFSVGFRAEHLQSEIEKSLYHEAAGHPALPRGEYQLSQHVEKRCVYTFCMCPGGQVVASASETGRVVTNGMSYHARSGKNANAAVVVSVGGEDFGGDPRRAIAFQRELEAKAYAAGRSAGEYAAPAENIQSFLEGRGQLSIGRVQPTYDRGVRAADLGALLPTELADTLRAGLRAYERKIAGYTAPEAILTGLETRTSSPVRLKREENLECAQLAGLYPCGEGAGYAGGIMSAAVDGLRVARAIISRYSPAEG</sequence>
<accession>A0ABS8F613</accession>
<feature type="domain" description="FAD-dependent protein C-terminal" evidence="1">
    <location>
        <begin position="279"/>
        <end position="475"/>
    </location>
</feature>
<organism evidence="2 3">
    <name type="scientific">Faecalibacterium butyricigenerans</name>
    <dbReference type="NCBI Taxonomy" id="1851427"/>
    <lineage>
        <taxon>Bacteria</taxon>
        <taxon>Bacillati</taxon>
        <taxon>Bacillota</taxon>
        <taxon>Clostridia</taxon>
        <taxon>Eubacteriales</taxon>
        <taxon>Oscillospiraceae</taxon>
        <taxon>Faecalibacterium</taxon>
    </lineage>
</organism>
<dbReference type="EMBL" id="JAJEQL010000004">
    <property type="protein sequence ID" value="MCC2198670.1"/>
    <property type="molecule type" value="Genomic_DNA"/>
</dbReference>
<dbReference type="PIRSF" id="PIRSF038984">
    <property type="entry name" value="FAD_binding_protein"/>
    <property type="match status" value="1"/>
</dbReference>
<dbReference type="Gene3D" id="3.30.70.2700">
    <property type="match status" value="1"/>
</dbReference>
<dbReference type="SUPFAM" id="SSF51905">
    <property type="entry name" value="FAD/NAD(P)-binding domain"/>
    <property type="match status" value="1"/>
</dbReference>
<dbReference type="RefSeq" id="WP_227620229.1">
    <property type="nucleotide sequence ID" value="NZ_JAJEQL010000004.1"/>
</dbReference>
<dbReference type="InterPro" id="IPR036188">
    <property type="entry name" value="FAD/NAD-bd_sf"/>
</dbReference>
<keyword evidence="3" id="KW-1185">Reference proteome</keyword>
<dbReference type="InterPro" id="IPR049516">
    <property type="entry name" value="FAD-depend_C"/>
</dbReference>
<dbReference type="Gene3D" id="3.50.50.60">
    <property type="entry name" value="FAD/NAD(P)-binding domain"/>
    <property type="match status" value="2"/>
</dbReference>
<protein>
    <submittedName>
        <fullName evidence="2">FAD-dependent oxidoreductase</fullName>
    </submittedName>
</protein>
<evidence type="ECO:0000313" key="3">
    <source>
        <dbReference type="Proteomes" id="UP001430637"/>
    </source>
</evidence>
<dbReference type="PANTHER" id="PTHR42842">
    <property type="entry name" value="FAD/NAD(P)-BINDING OXIDOREDUCTASE"/>
    <property type="match status" value="1"/>
</dbReference>